<dbReference type="PANTHER" id="PTHR12770:SF31">
    <property type="entry name" value="RUS FAMILY MEMBER 1"/>
    <property type="match status" value="1"/>
</dbReference>
<name>A0A3R6Y449_APHAT</name>
<dbReference type="Proteomes" id="UP000286510">
    <property type="component" value="Unassembled WGS sequence"/>
</dbReference>
<dbReference type="VEuPathDB" id="FungiDB:H257_13303"/>
<evidence type="ECO:0000256" key="4">
    <source>
        <dbReference type="ARBA" id="ARBA00022989"/>
    </source>
</evidence>
<comment type="subcellular location">
    <subcellularLocation>
        <location evidence="1">Membrane</location>
    </subcellularLocation>
</comment>
<keyword evidence="5" id="KW-0472">Membrane</keyword>
<protein>
    <recommendedName>
        <fullName evidence="6">Protein root UVB sensitive/RUS domain-containing protein</fullName>
    </recommendedName>
</protein>
<dbReference type="InterPro" id="IPR006968">
    <property type="entry name" value="RUS_fam"/>
</dbReference>
<comment type="similarity">
    <text evidence="2">Belongs to the RUS1 family.</text>
</comment>
<evidence type="ECO:0000256" key="2">
    <source>
        <dbReference type="ARBA" id="ARBA00007558"/>
    </source>
</evidence>
<dbReference type="AlphaFoldDB" id="A0A3R6Y449"/>
<dbReference type="Pfam" id="PF04884">
    <property type="entry name" value="UVB_sens_prot"/>
    <property type="match status" value="1"/>
</dbReference>
<comment type="caution">
    <text evidence="7">The sequence shown here is derived from an EMBL/GenBank/DDBJ whole genome shotgun (WGS) entry which is preliminary data.</text>
</comment>
<evidence type="ECO:0000313" key="8">
    <source>
        <dbReference type="Proteomes" id="UP000286510"/>
    </source>
</evidence>
<evidence type="ECO:0000256" key="5">
    <source>
        <dbReference type="ARBA" id="ARBA00023136"/>
    </source>
</evidence>
<evidence type="ECO:0000259" key="6">
    <source>
        <dbReference type="Pfam" id="PF04884"/>
    </source>
</evidence>
<evidence type="ECO:0000256" key="3">
    <source>
        <dbReference type="ARBA" id="ARBA00022692"/>
    </source>
</evidence>
<feature type="domain" description="Protein root UVB sensitive/RUS" evidence="6">
    <location>
        <begin position="1"/>
        <end position="105"/>
    </location>
</feature>
<evidence type="ECO:0000256" key="1">
    <source>
        <dbReference type="ARBA" id="ARBA00004370"/>
    </source>
</evidence>
<reference evidence="7 8" key="1">
    <citation type="submission" date="2018-08" db="EMBL/GenBank/DDBJ databases">
        <title>Aphanomyces genome sequencing and annotation.</title>
        <authorList>
            <person name="Minardi D."/>
            <person name="Oidtmann B."/>
            <person name="Van Der Giezen M."/>
            <person name="Studholme D.J."/>
        </authorList>
    </citation>
    <scope>NUCLEOTIDE SEQUENCE [LARGE SCALE GENOMIC DNA]</scope>
    <source>
        <strain evidence="7 8">FDL457</strain>
    </source>
</reference>
<dbReference type="GO" id="GO:0016020">
    <property type="term" value="C:membrane"/>
    <property type="evidence" value="ECO:0007669"/>
    <property type="project" value="UniProtKB-SubCell"/>
</dbReference>
<dbReference type="InterPro" id="IPR054549">
    <property type="entry name" value="UVB_sens_RUS_dom"/>
</dbReference>
<sequence length="314" mass="35170">MFLPFGYPDSVSHEYLTFQLWDTCQAMCSYLRGVLATQSVLESVGVGKDSVTPLAAALQWVMRDGSGMLGGLFFAYVVGPKFDANVKFWRLYADVINDFGLTLGTFLLLSIRECRVQTRRRLKVKCAIADRMYQSAMATCQSCFYSPPKQMVVDHRHDHVANAALTDWCEHASLGTFRVRKAAQASLRMIQQELDAFGMEEATDRLDFILGTRNPVAGMAAHGKNLLEKYMRESNEAVTVSQLTTKPPTRAPLVLHEVDPYAVELDAMLSHALDSQVLDHLQTELHEFQTLQTILSDAYKRLTSLGSIMKCVTQ</sequence>
<dbReference type="EMBL" id="QUTF01010390">
    <property type="protein sequence ID" value="RHZ32267.1"/>
    <property type="molecule type" value="Genomic_DNA"/>
</dbReference>
<proteinExistence type="inferred from homology"/>
<gene>
    <name evidence="7" type="ORF">DYB26_013434</name>
</gene>
<keyword evidence="3" id="KW-0812">Transmembrane</keyword>
<feature type="non-terminal residue" evidence="7">
    <location>
        <position position="314"/>
    </location>
</feature>
<accession>A0A3R6Y449</accession>
<keyword evidence="4" id="KW-1133">Transmembrane helix</keyword>
<organism evidence="7 8">
    <name type="scientific">Aphanomyces astaci</name>
    <name type="common">Crayfish plague agent</name>
    <dbReference type="NCBI Taxonomy" id="112090"/>
    <lineage>
        <taxon>Eukaryota</taxon>
        <taxon>Sar</taxon>
        <taxon>Stramenopiles</taxon>
        <taxon>Oomycota</taxon>
        <taxon>Saprolegniomycetes</taxon>
        <taxon>Saprolegniales</taxon>
        <taxon>Verrucalvaceae</taxon>
        <taxon>Aphanomyces</taxon>
    </lineage>
</organism>
<dbReference type="PANTHER" id="PTHR12770">
    <property type="entry name" value="RUS1 FAMILY PROTEIN C16ORF58"/>
    <property type="match status" value="1"/>
</dbReference>
<evidence type="ECO:0000313" key="7">
    <source>
        <dbReference type="EMBL" id="RHZ32267.1"/>
    </source>
</evidence>